<feature type="transmembrane region" description="Helical" evidence="1">
    <location>
        <begin position="140"/>
        <end position="161"/>
    </location>
</feature>
<evidence type="ECO:0000313" key="3">
    <source>
        <dbReference type="Proteomes" id="UP001642540"/>
    </source>
</evidence>
<organism evidence="2 3">
    <name type="scientific">Orchesella dallaii</name>
    <dbReference type="NCBI Taxonomy" id="48710"/>
    <lineage>
        <taxon>Eukaryota</taxon>
        <taxon>Metazoa</taxon>
        <taxon>Ecdysozoa</taxon>
        <taxon>Arthropoda</taxon>
        <taxon>Hexapoda</taxon>
        <taxon>Collembola</taxon>
        <taxon>Entomobryomorpha</taxon>
        <taxon>Entomobryoidea</taxon>
        <taxon>Orchesellidae</taxon>
        <taxon>Orchesellinae</taxon>
        <taxon>Orchesella</taxon>
    </lineage>
</organism>
<feature type="transmembrane region" description="Helical" evidence="1">
    <location>
        <begin position="308"/>
        <end position="328"/>
    </location>
</feature>
<evidence type="ECO:0000256" key="1">
    <source>
        <dbReference type="SAM" id="Phobius"/>
    </source>
</evidence>
<proteinExistence type="predicted"/>
<dbReference type="EMBL" id="CAXLJM020000030">
    <property type="protein sequence ID" value="CAL8097810.1"/>
    <property type="molecule type" value="Genomic_DNA"/>
</dbReference>
<sequence>MGFGEACLNVQVLFQKIFDTPIFYDISRNKLTQNPKLETRWKMAGWHIMVFGIIFLVIISLLHVRHLAIEVTSGRTVEAEEVLVACLTIVMFSQTLITTYTVERNPQYFTFISTQIFEFSGVKYQGWPSSRRLPDLQEVVGYYIALTLCDFTFVAIAYPFLRDHDIGNVLLKGVLPELPRRLLVMAYYGWYTFYTTNFNTQFLLLIITCCQIFEKETEMNLLLSTQQPFEKKTNWLEKLVQAEAKIFFGVCDKIWKRQTTVGVEVEPPQEIVVQPRNEEESSPTFRKILHRHNCLYILMASSNANVRVFIPGMAAVGMALCVVCNYIILTMYDKEYFQLFAAFGAIVLLCAGWLIAFFCHHASLPLIYTEATIQHWKQILSSNLARRKLRTMRTIGFTLGPFFMAKRGTALDMLNTIIDTTISVVLA</sequence>
<name>A0ABP1QDG7_9HEXA</name>
<protein>
    <recommendedName>
        <fullName evidence="4">Odorant receptor</fullName>
    </recommendedName>
</protein>
<keyword evidence="1" id="KW-0812">Transmembrane</keyword>
<accession>A0ABP1QDG7</accession>
<keyword evidence="1" id="KW-0472">Membrane</keyword>
<evidence type="ECO:0008006" key="4">
    <source>
        <dbReference type="Google" id="ProtNLM"/>
    </source>
</evidence>
<comment type="caution">
    <text evidence="2">The sequence shown here is derived from an EMBL/GenBank/DDBJ whole genome shotgun (WGS) entry which is preliminary data.</text>
</comment>
<feature type="transmembrane region" description="Helical" evidence="1">
    <location>
        <begin position="340"/>
        <end position="359"/>
    </location>
</feature>
<keyword evidence="3" id="KW-1185">Reference proteome</keyword>
<feature type="transmembrane region" description="Helical" evidence="1">
    <location>
        <begin position="44"/>
        <end position="62"/>
    </location>
</feature>
<keyword evidence="1" id="KW-1133">Transmembrane helix</keyword>
<gene>
    <name evidence="2" type="ORF">ODALV1_LOCUS9749</name>
</gene>
<reference evidence="2 3" key="1">
    <citation type="submission" date="2024-08" db="EMBL/GenBank/DDBJ databases">
        <authorList>
            <person name="Cucini C."/>
            <person name="Frati F."/>
        </authorList>
    </citation>
    <scope>NUCLEOTIDE SEQUENCE [LARGE SCALE GENOMIC DNA]</scope>
</reference>
<dbReference type="Proteomes" id="UP001642540">
    <property type="component" value="Unassembled WGS sequence"/>
</dbReference>
<evidence type="ECO:0000313" key="2">
    <source>
        <dbReference type="EMBL" id="CAL8097810.1"/>
    </source>
</evidence>
<feature type="transmembrane region" description="Helical" evidence="1">
    <location>
        <begin position="188"/>
        <end position="213"/>
    </location>
</feature>